<dbReference type="InterPro" id="IPR002893">
    <property type="entry name" value="Znf_MYND"/>
</dbReference>
<gene>
    <name evidence="6" type="ORF">M404DRAFT_907924</name>
</gene>
<evidence type="ECO:0000259" key="5">
    <source>
        <dbReference type="PROSITE" id="PS50865"/>
    </source>
</evidence>
<keyword evidence="2 4" id="KW-0863">Zinc-finger</keyword>
<dbReference type="PANTHER" id="PTHR10237">
    <property type="entry name" value="DEFORMED EPIDERMAL AUTOREGULATORY FACTOR 1 HOMOLOG SUPPRESSIN"/>
    <property type="match status" value="1"/>
</dbReference>
<dbReference type="GO" id="GO:0005634">
    <property type="term" value="C:nucleus"/>
    <property type="evidence" value="ECO:0007669"/>
    <property type="project" value="TreeGrafter"/>
</dbReference>
<evidence type="ECO:0000256" key="1">
    <source>
        <dbReference type="ARBA" id="ARBA00022723"/>
    </source>
</evidence>
<dbReference type="PANTHER" id="PTHR10237:SF15">
    <property type="entry name" value="LD37257P"/>
    <property type="match status" value="1"/>
</dbReference>
<dbReference type="InterPro" id="IPR024119">
    <property type="entry name" value="TF_DEAF-1"/>
</dbReference>
<protein>
    <recommendedName>
        <fullName evidence="5">MYND-type domain-containing protein</fullName>
    </recommendedName>
</protein>
<dbReference type="PROSITE" id="PS50865">
    <property type="entry name" value="ZF_MYND_2"/>
    <property type="match status" value="1"/>
</dbReference>
<evidence type="ECO:0000256" key="4">
    <source>
        <dbReference type="PROSITE-ProRule" id="PRU00134"/>
    </source>
</evidence>
<dbReference type="GO" id="GO:0000981">
    <property type="term" value="F:DNA-binding transcription factor activity, RNA polymerase II-specific"/>
    <property type="evidence" value="ECO:0007669"/>
    <property type="project" value="TreeGrafter"/>
</dbReference>
<dbReference type="InParanoid" id="A0A0C3JMP9"/>
<dbReference type="SUPFAM" id="SSF144232">
    <property type="entry name" value="HIT/MYND zinc finger-like"/>
    <property type="match status" value="1"/>
</dbReference>
<keyword evidence="7" id="KW-1185">Reference proteome</keyword>
<dbReference type="Pfam" id="PF14737">
    <property type="entry name" value="DUF4470"/>
    <property type="match status" value="1"/>
</dbReference>
<dbReference type="Pfam" id="PF01753">
    <property type="entry name" value="zf-MYND"/>
    <property type="match status" value="1"/>
</dbReference>
<dbReference type="Proteomes" id="UP000054217">
    <property type="component" value="Unassembled WGS sequence"/>
</dbReference>
<evidence type="ECO:0000256" key="2">
    <source>
        <dbReference type="ARBA" id="ARBA00022771"/>
    </source>
</evidence>
<accession>A0A0C3JMP9</accession>
<evidence type="ECO:0000256" key="3">
    <source>
        <dbReference type="ARBA" id="ARBA00022833"/>
    </source>
</evidence>
<dbReference type="EMBL" id="KN831952">
    <property type="protein sequence ID" value="KIO10453.1"/>
    <property type="molecule type" value="Genomic_DNA"/>
</dbReference>
<dbReference type="STRING" id="870435.A0A0C3JMP9"/>
<proteinExistence type="predicted"/>
<organism evidence="6 7">
    <name type="scientific">Pisolithus tinctorius Marx 270</name>
    <dbReference type="NCBI Taxonomy" id="870435"/>
    <lineage>
        <taxon>Eukaryota</taxon>
        <taxon>Fungi</taxon>
        <taxon>Dikarya</taxon>
        <taxon>Basidiomycota</taxon>
        <taxon>Agaricomycotina</taxon>
        <taxon>Agaricomycetes</taxon>
        <taxon>Agaricomycetidae</taxon>
        <taxon>Boletales</taxon>
        <taxon>Sclerodermatineae</taxon>
        <taxon>Pisolithaceae</taxon>
        <taxon>Pisolithus</taxon>
    </lineage>
</organism>
<reference evidence="6 7" key="1">
    <citation type="submission" date="2014-04" db="EMBL/GenBank/DDBJ databases">
        <authorList>
            <consortium name="DOE Joint Genome Institute"/>
            <person name="Kuo A."/>
            <person name="Kohler A."/>
            <person name="Costa M.D."/>
            <person name="Nagy L.G."/>
            <person name="Floudas D."/>
            <person name="Copeland A."/>
            <person name="Barry K.W."/>
            <person name="Cichocki N."/>
            <person name="Veneault-Fourrey C."/>
            <person name="LaButti K."/>
            <person name="Lindquist E.A."/>
            <person name="Lipzen A."/>
            <person name="Lundell T."/>
            <person name="Morin E."/>
            <person name="Murat C."/>
            <person name="Sun H."/>
            <person name="Tunlid A."/>
            <person name="Henrissat B."/>
            <person name="Grigoriev I.V."/>
            <person name="Hibbett D.S."/>
            <person name="Martin F."/>
            <person name="Nordberg H.P."/>
            <person name="Cantor M.N."/>
            <person name="Hua S.X."/>
        </authorList>
    </citation>
    <scope>NUCLEOTIDE SEQUENCE [LARGE SCALE GENOMIC DNA]</scope>
    <source>
        <strain evidence="6 7">Marx 270</strain>
    </source>
</reference>
<name>A0A0C3JMP9_PISTI</name>
<keyword evidence="1" id="KW-0479">Metal-binding</keyword>
<dbReference type="Gene3D" id="6.10.140.2220">
    <property type="match status" value="1"/>
</dbReference>
<dbReference type="AlphaFoldDB" id="A0A0C3JMP9"/>
<keyword evidence="3" id="KW-0862">Zinc</keyword>
<evidence type="ECO:0000313" key="7">
    <source>
        <dbReference type="Proteomes" id="UP000054217"/>
    </source>
</evidence>
<dbReference type="InterPro" id="IPR027974">
    <property type="entry name" value="DUF4470"/>
</dbReference>
<reference evidence="7" key="2">
    <citation type="submission" date="2015-01" db="EMBL/GenBank/DDBJ databases">
        <title>Evolutionary Origins and Diversification of the Mycorrhizal Mutualists.</title>
        <authorList>
            <consortium name="DOE Joint Genome Institute"/>
            <consortium name="Mycorrhizal Genomics Consortium"/>
            <person name="Kohler A."/>
            <person name="Kuo A."/>
            <person name="Nagy L.G."/>
            <person name="Floudas D."/>
            <person name="Copeland A."/>
            <person name="Barry K.W."/>
            <person name="Cichocki N."/>
            <person name="Veneault-Fourrey C."/>
            <person name="LaButti K."/>
            <person name="Lindquist E.A."/>
            <person name="Lipzen A."/>
            <person name="Lundell T."/>
            <person name="Morin E."/>
            <person name="Murat C."/>
            <person name="Riley R."/>
            <person name="Ohm R."/>
            <person name="Sun H."/>
            <person name="Tunlid A."/>
            <person name="Henrissat B."/>
            <person name="Grigoriev I.V."/>
            <person name="Hibbett D.S."/>
            <person name="Martin F."/>
        </authorList>
    </citation>
    <scope>NUCLEOTIDE SEQUENCE [LARGE SCALE GENOMIC DNA]</scope>
    <source>
        <strain evidence="7">Marx 270</strain>
    </source>
</reference>
<dbReference type="OrthoDB" id="432970at2759"/>
<feature type="domain" description="MYND-type" evidence="5">
    <location>
        <begin position="1148"/>
        <end position="1186"/>
    </location>
</feature>
<sequence>MSHLLYWPGRIFFYALGNTSAVCLTEELPPEHRADVLLLGCGDPRHILYTVYADASTSSEPRKLDITCCDCEAAVLARNTLLFTLLADDGAEDRLLSIWNVFYHMMLDEGSLSLLIQQCRKLVPLAESLDSWRQGPYAHIVIMCNSDTLSEIGRFWKIWLGTSNFDAEQAKRFKENFQDGIINVQRGHEADLITTSMRSAGPLAPVTRLAVSEQFKRFWMTGVTDDGSPDVKPANNPNPTFAFSLSGDKFAVHYGTDPILGFHLAEALASSGLECSTKSPSVIHKVVRTARQQFGTWCKAVIRRVQNISVSSASLVVRMYAGEALAFCQALHSVNRPSVAHTPIFIAPWKRSVVQLDDALYSPSAPAPAPTSFNVIETSNLLDHVGLQSLLTVTIPLLCGSSSSTLYTEALLLAGDSPAQSTLNHICGDLSTISLLLGVVPSSYISRFTTRFNFDNMMHDITKSSSRQCHQRLAWKHINFGHHSDGLHEGELTFTPHQLARELFDIYLRMFSDEDLRKQMAILSLDKPQLTGKIQPPGIIHYTRRSFALLLAHIRTRVRCDWNKVINILEALILQDRTLLTGSNFYQETVCQLHLAGFSISWFGPAQIRELRSQEDPPIFRSWSMVPEVVTVVLVVPRHAIAKVQSDLSNAGTPYLQCGIEVDGKHGAFACISASFGKIEISGEGENKVAVVVEDREGINGTSPLIVSFPVLSTIVIRTSGATVGLAVRPNSQTGTLVKKLGLEMCLFKALLTDERYAHVLTRSPTTSKGMINSEYPLVPPKLDTVSRGNPIHVEMDISNRRIRSLTARIDIVDPTGQASLASGCGVTAEQLSPNGAKLQVDQYHHIIPFPLPVDVTNAKLRVARKSKYVEVVAPMTLALDVKGESNVTGNFRTTFDCGVPTLWNMHRVNLDRCPSFKLSKSRTAFNWLESHVALMFSQREHTLRAQSTFPGSIPDTFMNLKDSLYALFISATRLEGPTDAEFALWNPEEKRFYAMILVTDIRLDIGSHTVVADSWIIPGSNDIQDKLKREVIPALFIKTDAHESEAWRHLLPLLIERCRTWKHKPTCEYLVHNSIPLYPGSGSDPKKVPWCSCGMGVGTKVLRERYGSASAKYATRAAISPLFLVSYMEKVGMKIDGPVGPLAMTGCAVCGKGGVPLSACSRCKKVKYCSRDCQVKDWKKHKANCVST</sequence>
<dbReference type="GO" id="GO:0008270">
    <property type="term" value="F:zinc ion binding"/>
    <property type="evidence" value="ECO:0007669"/>
    <property type="project" value="UniProtKB-KW"/>
</dbReference>
<dbReference type="HOGENOM" id="CLU_007974_0_1_1"/>
<evidence type="ECO:0000313" key="6">
    <source>
        <dbReference type="EMBL" id="KIO10453.1"/>
    </source>
</evidence>
<dbReference type="PROSITE" id="PS01360">
    <property type="entry name" value="ZF_MYND_1"/>
    <property type="match status" value="1"/>
</dbReference>